<evidence type="ECO:0000313" key="3">
    <source>
        <dbReference type="Proteomes" id="UP000621210"/>
    </source>
</evidence>
<reference evidence="2" key="1">
    <citation type="submission" date="2020-09" db="EMBL/GenBank/DDBJ databases">
        <title>Streptomyces grisecoloratus sp. nov., isolated from cotton soil.</title>
        <authorList>
            <person name="Xing L."/>
        </authorList>
    </citation>
    <scope>NUCLEOTIDE SEQUENCE</scope>
    <source>
        <strain evidence="2">TRM S81-3</strain>
    </source>
</reference>
<dbReference type="EMBL" id="JACVQF010000187">
    <property type="protein sequence ID" value="MBD0420210.1"/>
    <property type="molecule type" value="Genomic_DNA"/>
</dbReference>
<name>A0A926L0G3_9ACTN</name>
<reference evidence="2" key="2">
    <citation type="submission" date="2020-09" db="EMBL/GenBank/DDBJ databases">
        <authorList>
            <person name="Luo X."/>
        </authorList>
    </citation>
    <scope>NUCLEOTIDE SEQUENCE</scope>
    <source>
        <strain evidence="2">TRM S81-3</strain>
    </source>
</reference>
<proteinExistence type="predicted"/>
<comment type="caution">
    <text evidence="2">The sequence shown here is derived from an EMBL/GenBank/DDBJ whole genome shotgun (WGS) entry which is preliminary data.</text>
</comment>
<keyword evidence="3" id="KW-1185">Reference proteome</keyword>
<feature type="region of interest" description="Disordered" evidence="1">
    <location>
        <begin position="14"/>
        <end position="36"/>
    </location>
</feature>
<dbReference type="RefSeq" id="WP_188181216.1">
    <property type="nucleotide sequence ID" value="NZ_JACVQF010000187.1"/>
</dbReference>
<organism evidence="2 3">
    <name type="scientific">Streptomyces griseicoloratus</name>
    <dbReference type="NCBI Taxonomy" id="2752516"/>
    <lineage>
        <taxon>Bacteria</taxon>
        <taxon>Bacillati</taxon>
        <taxon>Actinomycetota</taxon>
        <taxon>Actinomycetes</taxon>
        <taxon>Kitasatosporales</taxon>
        <taxon>Streptomycetaceae</taxon>
        <taxon>Streptomyces</taxon>
    </lineage>
</organism>
<sequence>MVGGGAAVLALSGAGQASAGAGESLDSKTTGAHAYSHGTNGAAAVLDNQGDSHAVYNLYDRLRNTGLRLDNHEGYGNTTYTVKDESNYVQKVTACVNLQLTPDRCGPDDRPNDGN</sequence>
<evidence type="ECO:0000313" key="2">
    <source>
        <dbReference type="EMBL" id="MBD0420210.1"/>
    </source>
</evidence>
<dbReference type="AlphaFoldDB" id="A0A926L0G3"/>
<accession>A0A926L0G3</accession>
<dbReference type="Proteomes" id="UP000621210">
    <property type="component" value="Unassembled WGS sequence"/>
</dbReference>
<evidence type="ECO:0000256" key="1">
    <source>
        <dbReference type="SAM" id="MobiDB-lite"/>
    </source>
</evidence>
<gene>
    <name evidence="2" type="ORF">H0H10_13705</name>
</gene>
<protein>
    <submittedName>
        <fullName evidence="2">Uncharacterized protein</fullName>
    </submittedName>
</protein>